<protein>
    <submittedName>
        <fullName evidence="5">MarR family transcriptional regulator</fullName>
    </submittedName>
</protein>
<keyword evidence="1" id="KW-0805">Transcription regulation</keyword>
<keyword evidence="3" id="KW-0804">Transcription</keyword>
<dbReference type="PROSITE" id="PS01117">
    <property type="entry name" value="HTH_MARR_1"/>
    <property type="match status" value="1"/>
</dbReference>
<keyword evidence="2" id="KW-0238">DNA-binding</keyword>
<accession>A0A2S9K8V1</accession>
<reference evidence="5 6" key="1">
    <citation type="submission" date="2018-03" db="EMBL/GenBank/DDBJ databases">
        <title>Comparative genomics illustrates the genes involved in a hyperalkaliphilic mechanisms of Serpentinomonas isolated from highly-alkaline calcium-rich serpentinized springs.</title>
        <authorList>
            <person name="Suzuki S."/>
            <person name="Ishii S."/>
            <person name="Walworth N."/>
            <person name="Bird L."/>
            <person name="Kuenen J.G."/>
            <person name="Nealson K.H."/>
        </authorList>
    </citation>
    <scope>NUCLEOTIDE SEQUENCE [LARGE SCALE GENOMIC DNA]</scope>
    <source>
        <strain evidence="5 6">P1</strain>
    </source>
</reference>
<evidence type="ECO:0000313" key="5">
    <source>
        <dbReference type="EMBL" id="PRD66805.1"/>
    </source>
</evidence>
<evidence type="ECO:0000313" key="6">
    <source>
        <dbReference type="Proteomes" id="UP000238589"/>
    </source>
</evidence>
<dbReference type="InterPro" id="IPR039422">
    <property type="entry name" value="MarR/SlyA-like"/>
</dbReference>
<dbReference type="InterPro" id="IPR036390">
    <property type="entry name" value="WH_DNA-bd_sf"/>
</dbReference>
<gene>
    <name evidence="5" type="ORF">C6P64_01290</name>
</gene>
<dbReference type="PROSITE" id="PS50995">
    <property type="entry name" value="HTH_MARR_2"/>
    <property type="match status" value="1"/>
</dbReference>
<keyword evidence="6" id="KW-1185">Reference proteome</keyword>
<dbReference type="InterPro" id="IPR036388">
    <property type="entry name" value="WH-like_DNA-bd_sf"/>
</dbReference>
<comment type="caution">
    <text evidence="5">The sequence shown here is derived from an EMBL/GenBank/DDBJ whole genome shotgun (WGS) entry which is preliminary data.</text>
</comment>
<dbReference type="SUPFAM" id="SSF46785">
    <property type="entry name" value="Winged helix' DNA-binding domain"/>
    <property type="match status" value="1"/>
</dbReference>
<dbReference type="InterPro" id="IPR000835">
    <property type="entry name" value="HTH_MarR-typ"/>
</dbReference>
<dbReference type="PANTHER" id="PTHR33164:SF95">
    <property type="entry name" value="TRANSCRIPTIONAL REGULATOR"/>
    <property type="match status" value="1"/>
</dbReference>
<evidence type="ECO:0000256" key="1">
    <source>
        <dbReference type="ARBA" id="ARBA00023015"/>
    </source>
</evidence>
<dbReference type="Pfam" id="PF01047">
    <property type="entry name" value="MarR"/>
    <property type="match status" value="1"/>
</dbReference>
<dbReference type="AlphaFoldDB" id="A0A2S9K8V1"/>
<dbReference type="PANTHER" id="PTHR33164">
    <property type="entry name" value="TRANSCRIPTIONAL REGULATOR, MARR FAMILY"/>
    <property type="match status" value="1"/>
</dbReference>
<dbReference type="PRINTS" id="PR00598">
    <property type="entry name" value="HTHMARR"/>
</dbReference>
<organism evidence="5 6">
    <name type="scientific">Malikia granosa</name>
    <dbReference type="NCBI Taxonomy" id="263067"/>
    <lineage>
        <taxon>Bacteria</taxon>
        <taxon>Pseudomonadati</taxon>
        <taxon>Pseudomonadota</taxon>
        <taxon>Betaproteobacteria</taxon>
        <taxon>Burkholderiales</taxon>
        <taxon>Comamonadaceae</taxon>
        <taxon>Malikia</taxon>
    </lineage>
</organism>
<dbReference type="OrthoDB" id="4549026at2"/>
<dbReference type="Proteomes" id="UP000238589">
    <property type="component" value="Unassembled WGS sequence"/>
</dbReference>
<dbReference type="InterPro" id="IPR023187">
    <property type="entry name" value="Tscrpt_reg_MarR-type_CS"/>
</dbReference>
<evidence type="ECO:0000259" key="4">
    <source>
        <dbReference type="PROSITE" id="PS50995"/>
    </source>
</evidence>
<dbReference type="GO" id="GO:0003700">
    <property type="term" value="F:DNA-binding transcription factor activity"/>
    <property type="evidence" value="ECO:0007669"/>
    <property type="project" value="InterPro"/>
</dbReference>
<evidence type="ECO:0000256" key="3">
    <source>
        <dbReference type="ARBA" id="ARBA00023163"/>
    </source>
</evidence>
<sequence>MESTRPQAVQLDAQPGHAIRRLHQISVGIFHQETEDLNVTPVQYAILQTVRDQPGCDQRTLAGRIALDTSTTAGVVDRLEARGLLRRRVSPEDRRVRLLALTPAGELLLAQTLPGMERTQERILEPLNPEQRQQFMALLLQLVTENNDLSRAPGKRPR</sequence>
<name>A0A2S9K8V1_9BURK</name>
<dbReference type="GO" id="GO:0006950">
    <property type="term" value="P:response to stress"/>
    <property type="evidence" value="ECO:0007669"/>
    <property type="project" value="TreeGrafter"/>
</dbReference>
<dbReference type="Gene3D" id="1.10.10.10">
    <property type="entry name" value="Winged helix-like DNA-binding domain superfamily/Winged helix DNA-binding domain"/>
    <property type="match status" value="1"/>
</dbReference>
<evidence type="ECO:0000256" key="2">
    <source>
        <dbReference type="ARBA" id="ARBA00023125"/>
    </source>
</evidence>
<feature type="domain" description="HTH marR-type" evidence="4">
    <location>
        <begin position="15"/>
        <end position="144"/>
    </location>
</feature>
<dbReference type="EMBL" id="PVLQ01000008">
    <property type="protein sequence ID" value="PRD66805.1"/>
    <property type="molecule type" value="Genomic_DNA"/>
</dbReference>
<dbReference type="RefSeq" id="WP_105746789.1">
    <property type="nucleotide sequence ID" value="NZ_PVLQ01000008.1"/>
</dbReference>
<dbReference type="GO" id="GO:0003677">
    <property type="term" value="F:DNA binding"/>
    <property type="evidence" value="ECO:0007669"/>
    <property type="project" value="UniProtKB-KW"/>
</dbReference>
<proteinExistence type="predicted"/>
<dbReference type="SMART" id="SM00347">
    <property type="entry name" value="HTH_MARR"/>
    <property type="match status" value="1"/>
</dbReference>